<comment type="caution">
    <text evidence="8">The sequence shown here is derived from an EMBL/GenBank/DDBJ whole genome shotgun (WGS) entry which is preliminary data.</text>
</comment>
<keyword evidence="3 6" id="KW-0812">Transmembrane</keyword>
<sequence length="69" mass="7765">MALLMQYQALLIPFFIAQLVLMVSALVHLYKQPAVRGLPKWAWVVVIVFINFIGPIVYFLIGKKEGGSC</sequence>
<name>W7CKE1_9LIST</name>
<dbReference type="OrthoDB" id="3243324at2"/>
<dbReference type="InterPro" id="IPR027379">
    <property type="entry name" value="CLS_N"/>
</dbReference>
<keyword evidence="2" id="KW-1003">Cell membrane</keyword>
<gene>
    <name evidence="8" type="ORF">BCAMP_10780</name>
</gene>
<dbReference type="Pfam" id="PF13396">
    <property type="entry name" value="PLDc_N"/>
    <property type="match status" value="1"/>
</dbReference>
<evidence type="ECO:0000256" key="4">
    <source>
        <dbReference type="ARBA" id="ARBA00022989"/>
    </source>
</evidence>
<reference evidence="8 9" key="1">
    <citation type="submission" date="2012-12" db="EMBL/GenBank/DDBJ databases">
        <title>Novel taxa of Listeriaceae from agricultural environments in the United States.</title>
        <authorList>
            <person name="den Bakker H.C."/>
            <person name="Allred A."/>
            <person name="Warchocki S."/>
            <person name="Wright E.M."/>
            <person name="Burrell A."/>
            <person name="Nightingale K.K."/>
            <person name="Kephart D."/>
            <person name="Wiedmann M."/>
        </authorList>
    </citation>
    <scope>NUCLEOTIDE SEQUENCE [LARGE SCALE GENOMIC DNA]</scope>
    <source>
        <strain evidence="8 9">FSL F6-1037</strain>
    </source>
</reference>
<comment type="subcellular location">
    <subcellularLocation>
        <location evidence="1">Cell membrane</location>
        <topology evidence="1">Multi-pass membrane protein</topology>
    </subcellularLocation>
</comment>
<proteinExistence type="predicted"/>
<organism evidence="8 9">
    <name type="scientific">Brochothrix campestris FSL F6-1037</name>
    <dbReference type="NCBI Taxonomy" id="1265861"/>
    <lineage>
        <taxon>Bacteria</taxon>
        <taxon>Bacillati</taxon>
        <taxon>Bacillota</taxon>
        <taxon>Bacilli</taxon>
        <taxon>Bacillales</taxon>
        <taxon>Listeriaceae</taxon>
        <taxon>Brochothrix</taxon>
    </lineage>
</organism>
<keyword evidence="5 6" id="KW-0472">Membrane</keyword>
<dbReference type="GO" id="GO:0005886">
    <property type="term" value="C:plasma membrane"/>
    <property type="evidence" value="ECO:0007669"/>
    <property type="project" value="UniProtKB-SubCell"/>
</dbReference>
<evidence type="ECO:0000256" key="6">
    <source>
        <dbReference type="SAM" id="Phobius"/>
    </source>
</evidence>
<dbReference type="AlphaFoldDB" id="W7CKE1"/>
<keyword evidence="4 6" id="KW-1133">Transmembrane helix</keyword>
<dbReference type="RefSeq" id="WP_051457036.1">
    <property type="nucleotide sequence ID" value="NZ_AODH01000047.1"/>
</dbReference>
<evidence type="ECO:0000313" key="9">
    <source>
        <dbReference type="Proteomes" id="UP000019243"/>
    </source>
</evidence>
<evidence type="ECO:0000259" key="7">
    <source>
        <dbReference type="Pfam" id="PF13396"/>
    </source>
</evidence>
<feature type="transmembrane region" description="Helical" evidence="6">
    <location>
        <begin position="41"/>
        <end position="61"/>
    </location>
</feature>
<evidence type="ECO:0000256" key="3">
    <source>
        <dbReference type="ARBA" id="ARBA00022692"/>
    </source>
</evidence>
<feature type="domain" description="Cardiolipin synthase N-terminal" evidence="7">
    <location>
        <begin position="20"/>
        <end position="62"/>
    </location>
</feature>
<evidence type="ECO:0000313" key="8">
    <source>
        <dbReference type="EMBL" id="EUJ36291.1"/>
    </source>
</evidence>
<evidence type="ECO:0000256" key="2">
    <source>
        <dbReference type="ARBA" id="ARBA00022475"/>
    </source>
</evidence>
<dbReference type="Proteomes" id="UP000019243">
    <property type="component" value="Unassembled WGS sequence"/>
</dbReference>
<dbReference type="STRING" id="1265861.BCAMP_10780"/>
<protein>
    <recommendedName>
        <fullName evidence="7">Cardiolipin synthase N-terminal domain-containing protein</fullName>
    </recommendedName>
</protein>
<evidence type="ECO:0000256" key="1">
    <source>
        <dbReference type="ARBA" id="ARBA00004651"/>
    </source>
</evidence>
<accession>W7CKE1</accession>
<evidence type="ECO:0000256" key="5">
    <source>
        <dbReference type="ARBA" id="ARBA00023136"/>
    </source>
</evidence>
<dbReference type="EMBL" id="AODH01000047">
    <property type="protein sequence ID" value="EUJ36291.1"/>
    <property type="molecule type" value="Genomic_DNA"/>
</dbReference>
<keyword evidence="9" id="KW-1185">Reference proteome</keyword>